<dbReference type="Proteomes" id="UP001164472">
    <property type="component" value="Chromosome"/>
</dbReference>
<dbReference type="GO" id="GO:0006203">
    <property type="term" value="P:dGTP catabolic process"/>
    <property type="evidence" value="ECO:0007669"/>
    <property type="project" value="TreeGrafter"/>
</dbReference>
<evidence type="ECO:0000313" key="3">
    <source>
        <dbReference type="Proteomes" id="UP001164472"/>
    </source>
</evidence>
<accession>A0A9E8HKU7</accession>
<feature type="domain" description="HD/PDEase" evidence="1">
    <location>
        <begin position="58"/>
        <end position="267"/>
    </location>
</feature>
<sequence length="487" mass="56300">MDYFPEDLLGAHTKLIMDPVHGGIPLFPHEVAIIDHPLFQRLRNICQNDILSLVFPGATHSRFLHSIGVMHVGERIFLSMVKSYLESRRYKSQMSTTKEQFFAIDYFNKIIRLACLLHDCGHSSFSHQFTRTSKIKEMMESSGLFEQLWQGIDTHNLYDTAPDIIEHEHYSIRCAHQLLHDTHIEASGINPVDVLAIMETTTAHTSDIFNTHAEHFWQFIAGTEVINWKTSTSAPELVAQLLSSIISGEVDADRADYMLRDGFHSSVTIGGFNLDHLLSNLRFGWDPKTPWLGLAITSKGLSALEDFVYSRNQMYRHVYAHKTALGFDWLLREAINEVLEDHTIETYVRQCLTDLNEFRHLTDNYFWECFRHHARNNPNSYAYCIINREKLKHIDTQFDLTPTEIDTRKQTLATQLNVDHSNVVSCTMNAKFSKIREDFDQMKVLVKDAITHQHQLKLIPEVSTFFNKFTDGTIIHFYLKPKRLTIA</sequence>
<evidence type="ECO:0000259" key="1">
    <source>
        <dbReference type="SMART" id="SM00471"/>
    </source>
</evidence>
<organism evidence="2 3">
    <name type="scientific">Alkalimarinus sediminis</name>
    <dbReference type="NCBI Taxonomy" id="1632866"/>
    <lineage>
        <taxon>Bacteria</taxon>
        <taxon>Pseudomonadati</taxon>
        <taxon>Pseudomonadota</taxon>
        <taxon>Gammaproteobacteria</taxon>
        <taxon>Alteromonadales</taxon>
        <taxon>Alteromonadaceae</taxon>
        <taxon>Alkalimarinus</taxon>
    </lineage>
</organism>
<dbReference type="Pfam" id="PF01966">
    <property type="entry name" value="HD"/>
    <property type="match status" value="1"/>
</dbReference>
<dbReference type="AlphaFoldDB" id="A0A9E8HKU7"/>
<dbReference type="CDD" id="cd00077">
    <property type="entry name" value="HDc"/>
    <property type="match status" value="1"/>
</dbReference>
<dbReference type="SMART" id="SM00471">
    <property type="entry name" value="HDc"/>
    <property type="match status" value="1"/>
</dbReference>
<dbReference type="SUPFAM" id="SSF109604">
    <property type="entry name" value="HD-domain/PDEase-like"/>
    <property type="match status" value="1"/>
</dbReference>
<dbReference type="InterPro" id="IPR003607">
    <property type="entry name" value="HD/PDEase_dom"/>
</dbReference>
<dbReference type="PANTHER" id="PTHR11373">
    <property type="entry name" value="DEOXYNUCLEOSIDE TRIPHOSPHATE TRIPHOSPHOHYDROLASE"/>
    <property type="match status" value="1"/>
</dbReference>
<name>A0A9E8HKU7_9ALTE</name>
<proteinExistence type="predicted"/>
<dbReference type="InterPro" id="IPR006674">
    <property type="entry name" value="HD_domain"/>
</dbReference>
<dbReference type="EMBL" id="CP101527">
    <property type="protein sequence ID" value="UZW76180.1"/>
    <property type="molecule type" value="Genomic_DNA"/>
</dbReference>
<dbReference type="PANTHER" id="PTHR11373:SF4">
    <property type="entry name" value="DEOXYNUCLEOSIDE TRIPHOSPHATE TRIPHOSPHOHYDROLASE SAMHD1"/>
    <property type="match status" value="1"/>
</dbReference>
<gene>
    <name evidence="2" type="ORF">NNL22_06270</name>
</gene>
<protein>
    <submittedName>
        <fullName evidence="2">HD domain-containing protein</fullName>
    </submittedName>
</protein>
<dbReference type="GO" id="GO:0008832">
    <property type="term" value="F:dGTPase activity"/>
    <property type="evidence" value="ECO:0007669"/>
    <property type="project" value="TreeGrafter"/>
</dbReference>
<dbReference type="Gene3D" id="1.10.3210.10">
    <property type="entry name" value="Hypothetical protein af1432"/>
    <property type="match status" value="1"/>
</dbReference>
<dbReference type="InterPro" id="IPR050135">
    <property type="entry name" value="dGTPase-like"/>
</dbReference>
<dbReference type="KEGG" id="asem:NNL22_06270"/>
<dbReference type="RefSeq" id="WP_251811996.1">
    <property type="nucleotide sequence ID" value="NZ_CP101527.1"/>
</dbReference>
<evidence type="ECO:0000313" key="2">
    <source>
        <dbReference type="EMBL" id="UZW76180.1"/>
    </source>
</evidence>
<keyword evidence="3" id="KW-1185">Reference proteome</keyword>
<reference evidence="2" key="1">
    <citation type="submission" date="2022-07" db="EMBL/GenBank/DDBJ databases">
        <title>Alkalimarinus sp. nov., isolated from gut of a Alitta virens.</title>
        <authorList>
            <person name="Yang A.I."/>
            <person name="Shin N.-R."/>
        </authorList>
    </citation>
    <scope>NUCLEOTIDE SEQUENCE</scope>
    <source>
        <strain evidence="2">FA028</strain>
    </source>
</reference>